<comment type="caution">
    <text evidence="2">The sequence shown here is derived from an EMBL/GenBank/DDBJ whole genome shotgun (WGS) entry which is preliminary data.</text>
</comment>
<dbReference type="Pfam" id="PF00435">
    <property type="entry name" value="Spectrin"/>
    <property type="match status" value="1"/>
</dbReference>
<dbReference type="SMART" id="SM00150">
    <property type="entry name" value="SPEC"/>
    <property type="match status" value="2"/>
</dbReference>
<dbReference type="Gene3D" id="1.20.58.60">
    <property type="match status" value="2"/>
</dbReference>
<evidence type="ECO:0000256" key="1">
    <source>
        <dbReference type="SAM" id="Coils"/>
    </source>
</evidence>
<keyword evidence="3" id="KW-1185">Reference proteome</keyword>
<feature type="coiled-coil region" evidence="1">
    <location>
        <begin position="72"/>
        <end position="99"/>
    </location>
</feature>
<dbReference type="InterPro" id="IPR002017">
    <property type="entry name" value="Spectrin_repeat"/>
</dbReference>
<name>A0AAN8FPC6_TRICO</name>
<dbReference type="InterPro" id="IPR018159">
    <property type="entry name" value="Spectrin/alpha-actinin"/>
</dbReference>
<dbReference type="CDD" id="cd00176">
    <property type="entry name" value="SPEC"/>
    <property type="match status" value="1"/>
</dbReference>
<feature type="coiled-coil region" evidence="1">
    <location>
        <begin position="323"/>
        <end position="392"/>
    </location>
</feature>
<dbReference type="EMBL" id="WIXE01007960">
    <property type="protein sequence ID" value="KAK5979805.1"/>
    <property type="molecule type" value="Genomic_DNA"/>
</dbReference>
<accession>A0AAN8FPC6</accession>
<gene>
    <name evidence="2" type="ORF">GCK32_007811</name>
</gene>
<keyword evidence="1" id="KW-0175">Coiled coil</keyword>
<organism evidence="2 3">
    <name type="scientific">Trichostrongylus colubriformis</name>
    <name type="common">Black scour worm</name>
    <dbReference type="NCBI Taxonomy" id="6319"/>
    <lineage>
        <taxon>Eukaryota</taxon>
        <taxon>Metazoa</taxon>
        <taxon>Ecdysozoa</taxon>
        <taxon>Nematoda</taxon>
        <taxon>Chromadorea</taxon>
        <taxon>Rhabditida</taxon>
        <taxon>Rhabditina</taxon>
        <taxon>Rhabditomorpha</taxon>
        <taxon>Strongyloidea</taxon>
        <taxon>Trichostrongylidae</taxon>
        <taxon>Trichostrongylus</taxon>
    </lineage>
</organism>
<evidence type="ECO:0000313" key="3">
    <source>
        <dbReference type="Proteomes" id="UP001331761"/>
    </source>
</evidence>
<evidence type="ECO:0000313" key="2">
    <source>
        <dbReference type="EMBL" id="KAK5979805.1"/>
    </source>
</evidence>
<dbReference type="Proteomes" id="UP001331761">
    <property type="component" value="Unassembled WGS sequence"/>
</dbReference>
<dbReference type="SUPFAM" id="SSF46966">
    <property type="entry name" value="Spectrin repeat"/>
    <property type="match status" value="2"/>
</dbReference>
<reference evidence="2 3" key="1">
    <citation type="submission" date="2019-10" db="EMBL/GenBank/DDBJ databases">
        <title>Assembly and Annotation for the nematode Trichostrongylus colubriformis.</title>
        <authorList>
            <person name="Martin J."/>
        </authorList>
    </citation>
    <scope>NUCLEOTIDE SEQUENCE [LARGE SCALE GENOMIC DNA]</scope>
    <source>
        <strain evidence="2">G859</strain>
        <tissue evidence="2">Whole worm</tissue>
    </source>
</reference>
<dbReference type="AlphaFoldDB" id="A0AAN8FPC6"/>
<protein>
    <submittedName>
        <fullName evidence="2">Uncharacterized protein</fullName>
    </submittedName>
</protein>
<proteinExistence type="predicted"/>
<sequence>MEELSAKNITIPVYSSRYNAQAEALRSRAERINAADHKATELQDAENELCGWISSQMKSLSEYDVPTSIDGVNALLATLDRMSKAKRQEQRRLDDIRLRGRELAADARLPGEGEQLLERHRMLSEKWDELADLMEATRERASVIEKWIEGHAALEKWLSAKRRMLLAIGAPTTDAAIARTQMGQLQLINAEMDGERASYKKLMGMLESLPGASSDGGLAPLMSELSTGWVSLEKELSEKERNVQRASDLGAEIKSLQKGVMNDVAVLEADIEKFGRLLPSEVETRLNEVSALKSQLVDLSEQVGYMSQLIEPSGDLEIDAMNRGDLDEQMNGMKKKIDEMSRKLDQLKNVAVSSRSEGDEIEKKLEALLDVAREARSEIEEVLDLVKQFEVLENSLRAGLTQDENELTSILASEDSVAAQSTLKAMENASGRRIADTLNLNGKCP</sequence>